<protein>
    <submittedName>
        <fullName evidence="2">Alcohol dehydrogenase zinc-binding domain protein</fullName>
    </submittedName>
</protein>
<proteinExistence type="predicted"/>
<evidence type="ECO:0000256" key="1">
    <source>
        <dbReference type="SAM" id="MobiDB-lite"/>
    </source>
</evidence>
<reference evidence="4" key="2">
    <citation type="submission" date="2015-05" db="EMBL/GenBank/DDBJ databases">
        <title>Complete genome sequence of Halanaeroarchaeum sulfurireducens type strain M27-SA2, a sulfate-reducer haloarchaeon from marine anoxic lake Medee.</title>
        <authorList>
            <person name="Messina E."/>
            <person name="Kublanov I.V."/>
            <person name="Toshchakov S."/>
            <person name="Arcadi E."/>
            <person name="La Spada G."/>
            <person name="La Cono V."/>
            <person name="Yakimov M.M."/>
        </authorList>
    </citation>
    <scope>NUCLEOTIDE SEQUENCE [LARGE SCALE GENOMIC DNA]</scope>
    <source>
        <strain evidence="4">M27-SA2</strain>
    </source>
</reference>
<dbReference type="KEGG" id="hsu:HLASF_1885"/>
<sequence>MTAAQFLGQDGTDGGRLLNGADGRIRDGLPMSETPTTHVMIENRETIGTTTVPDCGY</sequence>
<name>A0A0F7PB21_9EURY</name>
<evidence type="ECO:0000313" key="3">
    <source>
        <dbReference type="EMBL" id="ALG82750.1"/>
    </source>
</evidence>
<dbReference type="EMBL" id="CP011564">
    <property type="protein sequence ID" value="ALG82750.1"/>
    <property type="molecule type" value="Genomic_DNA"/>
</dbReference>
<dbReference type="Proteomes" id="UP000069906">
    <property type="component" value="Chromosome"/>
</dbReference>
<reference evidence="2 5" key="1">
    <citation type="journal article" date="2015" name="ISME J.">
        <title>Elemental sulfur and acetate can support life of a novel strictly anaerobic haloarchaeon.</title>
        <authorList>
            <person name="Sorokin D.Y."/>
            <person name="Kublanov I.V."/>
            <person name="Gavrilov S.N."/>
            <person name="Rojo D."/>
            <person name="Roman P."/>
            <person name="Golyshin P.N."/>
            <person name="Slepak V.Z."/>
            <person name="Smedile F."/>
            <person name="Ferrer M."/>
            <person name="Messina E."/>
            <person name="La Cono V."/>
            <person name="Yakimov M.M."/>
        </authorList>
    </citation>
    <scope>NUCLEOTIDE SEQUENCE [LARGE SCALE GENOMIC DNA]</scope>
    <source>
        <strain evidence="2 5">HSR2</strain>
    </source>
</reference>
<reference evidence="3 4" key="3">
    <citation type="journal article" date="2016" name="Stand. Genomic Sci.">
        <title>Complete genome sequence of 'Halanaeroarchaeum sulfurireducens' M27-SA2, a sulfur-reducing and acetate-oxidizing haloarchaeon from the deep-sea hypersaline anoxic lake Medee.</title>
        <authorList>
            <person name="Messina E."/>
            <person name="Sorokin D.Y."/>
            <person name="Kublanov I.V."/>
            <person name="Toshchakov S."/>
            <person name="Lopatina A."/>
            <person name="Arcadi E."/>
            <person name="Smedile F."/>
            <person name="La Spada G."/>
            <person name="La Cono V."/>
            <person name="Yakimov M.M."/>
        </authorList>
    </citation>
    <scope>NUCLEOTIDE SEQUENCE [LARGE SCALE GENOMIC DNA]</scope>
    <source>
        <strain evidence="3 4">M27-SA2</strain>
    </source>
</reference>
<gene>
    <name evidence="3" type="ORF">HLASA_1871</name>
    <name evidence="2" type="ORF">HLASF_1885</name>
</gene>
<dbReference type="Proteomes" id="UP000060390">
    <property type="component" value="Chromosome"/>
</dbReference>
<evidence type="ECO:0000313" key="5">
    <source>
        <dbReference type="Proteomes" id="UP000069906"/>
    </source>
</evidence>
<dbReference type="GeneID" id="58746512"/>
<dbReference type="KEGG" id="hsf:HLASA_1871"/>
<dbReference type="AlphaFoldDB" id="A0A0F7PB21"/>
<accession>A0A0F7PB21</accession>
<dbReference type="STRING" id="1604004.HLASA_1871"/>
<evidence type="ECO:0000313" key="2">
    <source>
        <dbReference type="EMBL" id="AKH98356.1"/>
    </source>
</evidence>
<feature type="region of interest" description="Disordered" evidence="1">
    <location>
        <begin position="1"/>
        <end position="35"/>
    </location>
</feature>
<dbReference type="EMBL" id="CP008874">
    <property type="protein sequence ID" value="AKH98356.1"/>
    <property type="molecule type" value="Genomic_DNA"/>
</dbReference>
<dbReference type="HOGENOM" id="CLU_2985537_0_0_2"/>
<dbReference type="RefSeq" id="WP_154662950.1">
    <property type="nucleotide sequence ID" value="NZ_CP008874.1"/>
</dbReference>
<keyword evidence="5" id="KW-1185">Reference proteome</keyword>
<evidence type="ECO:0000313" key="4">
    <source>
        <dbReference type="Proteomes" id="UP000060390"/>
    </source>
</evidence>
<organism evidence="2 5">
    <name type="scientific">Halanaeroarchaeum sulfurireducens</name>
    <dbReference type="NCBI Taxonomy" id="1604004"/>
    <lineage>
        <taxon>Archaea</taxon>
        <taxon>Methanobacteriati</taxon>
        <taxon>Methanobacteriota</taxon>
        <taxon>Stenosarchaea group</taxon>
        <taxon>Halobacteria</taxon>
        <taxon>Halobacteriales</taxon>
        <taxon>Halobacteriaceae</taxon>
        <taxon>Halanaeroarchaeum</taxon>
    </lineage>
</organism>